<name>A0A644WHX6_9ZZZZ</name>
<accession>A0A644WHX6</accession>
<evidence type="ECO:0000256" key="2">
    <source>
        <dbReference type="ARBA" id="ARBA00022679"/>
    </source>
</evidence>
<dbReference type="PANTHER" id="PTHR34106:SF5">
    <property type="entry name" value="GLYCOSIDASE"/>
    <property type="match status" value="1"/>
</dbReference>
<dbReference type="GO" id="GO:0016757">
    <property type="term" value="F:glycosyltransferase activity"/>
    <property type="evidence" value="ECO:0007669"/>
    <property type="project" value="UniProtKB-KW"/>
</dbReference>
<dbReference type="EC" id="2.4.1.320" evidence="3"/>
<proteinExistence type="predicted"/>
<keyword evidence="2 3" id="KW-0808">Transferase</keyword>
<comment type="caution">
    <text evidence="3">The sequence shown here is derived from an EMBL/GenBank/DDBJ whole genome shotgun (WGS) entry which is preliminary data.</text>
</comment>
<dbReference type="Pfam" id="PF04041">
    <property type="entry name" value="Glyco_hydro_130"/>
    <property type="match status" value="1"/>
</dbReference>
<dbReference type="InterPro" id="IPR007184">
    <property type="entry name" value="Mannoside_phosphorylase"/>
</dbReference>
<organism evidence="3">
    <name type="scientific">bioreactor metagenome</name>
    <dbReference type="NCBI Taxonomy" id="1076179"/>
    <lineage>
        <taxon>unclassified sequences</taxon>
        <taxon>metagenomes</taxon>
        <taxon>ecological metagenomes</taxon>
    </lineage>
</organism>
<keyword evidence="1 3" id="KW-0328">Glycosyltransferase</keyword>
<dbReference type="PIRSF" id="PIRSF016202">
    <property type="entry name" value="PH1107"/>
    <property type="match status" value="1"/>
</dbReference>
<reference evidence="3" key="1">
    <citation type="submission" date="2019-08" db="EMBL/GenBank/DDBJ databases">
        <authorList>
            <person name="Kucharzyk K."/>
            <person name="Murdoch R.W."/>
            <person name="Higgins S."/>
            <person name="Loffler F."/>
        </authorList>
    </citation>
    <scope>NUCLEOTIDE SEQUENCE</scope>
</reference>
<dbReference type="SUPFAM" id="SSF75005">
    <property type="entry name" value="Arabinanase/levansucrase/invertase"/>
    <property type="match status" value="1"/>
</dbReference>
<dbReference type="InterPro" id="IPR023296">
    <property type="entry name" value="Glyco_hydro_beta-prop_sf"/>
</dbReference>
<dbReference type="CDD" id="cd08993">
    <property type="entry name" value="GH130"/>
    <property type="match status" value="1"/>
</dbReference>
<sequence>MKRYQQNPILTRNDIPDIHPHLIDVTSVFNPGAVYFEGKYLLMLRVQSRSRETFMVMAESEDGINFNVENKIVRFKGIESIAEKIYHIYDARITRIDGQYFIMFAMDMDSGCQLGLGSTSDFKEFEFHGIVSDEDIRNGVLFPEKINGYYLRMDRPNKARHSNGTTSGSVIWLSESTDLLHWKPVAPLIEGRFHYWDEFIGSGPPPVKTRQGWLHIYHGVAGHFGSSNIYQAGVMLLDLNNPTKVISRSWCNILEPREIYELAGQVPNVVFPSGMIVKDYDEDGFAKPSSEVFVYYGAADTSVGLAVTTINELISLTQQ</sequence>
<evidence type="ECO:0000313" key="3">
    <source>
        <dbReference type="EMBL" id="MPM03177.1"/>
    </source>
</evidence>
<evidence type="ECO:0000256" key="1">
    <source>
        <dbReference type="ARBA" id="ARBA00022676"/>
    </source>
</evidence>
<dbReference type="Gene3D" id="2.115.10.20">
    <property type="entry name" value="Glycosyl hydrolase domain, family 43"/>
    <property type="match status" value="1"/>
</dbReference>
<dbReference type="AlphaFoldDB" id="A0A644WHX6"/>
<protein>
    <submittedName>
        <fullName evidence="3">1,4-beta-mannosyl-N-acetylglucosamine phosphorylase</fullName>
        <ecNumber evidence="3">2.4.1.320</ecNumber>
    </submittedName>
</protein>
<dbReference type="PANTHER" id="PTHR34106">
    <property type="entry name" value="GLYCOSIDASE"/>
    <property type="match status" value="1"/>
</dbReference>
<dbReference type="EMBL" id="VSSQ01000930">
    <property type="protein sequence ID" value="MPM03177.1"/>
    <property type="molecule type" value="Genomic_DNA"/>
</dbReference>
<gene>
    <name evidence="3" type="ORF">SDC9_49441</name>
</gene>